<evidence type="ECO:0000313" key="3">
    <source>
        <dbReference type="Proteomes" id="UP000596742"/>
    </source>
</evidence>
<evidence type="ECO:0000313" key="2">
    <source>
        <dbReference type="EMBL" id="VDI04600.1"/>
    </source>
</evidence>
<dbReference type="InterPro" id="IPR036757">
    <property type="entry name" value="TFR-like_dimer_dom_sf"/>
</dbReference>
<feature type="domain" description="Transferrin receptor-like dimerisation" evidence="1">
    <location>
        <begin position="12"/>
        <end position="100"/>
    </location>
</feature>
<dbReference type="EMBL" id="UYJE01001730">
    <property type="protein sequence ID" value="VDI04600.1"/>
    <property type="molecule type" value="Genomic_DNA"/>
</dbReference>
<sequence>MHIQLVSDENGAPLYARQVNDKLLWLERSFLIDEGLPGNSMYKHLLHSPDTANYYGGVSFPGLGGITQCMDIQNTTECHVEIHKHVAKIIQRIFDAAKILDSKTYNVYV</sequence>
<dbReference type="PANTHER" id="PTHR10404">
    <property type="entry name" value="N-ACETYLATED-ALPHA-LINKED ACIDIC DIPEPTIDASE"/>
    <property type="match status" value="1"/>
</dbReference>
<comment type="caution">
    <text evidence="2">The sequence shown here is derived from an EMBL/GenBank/DDBJ whole genome shotgun (WGS) entry which is preliminary data.</text>
</comment>
<organism evidence="2 3">
    <name type="scientific">Mytilus galloprovincialis</name>
    <name type="common">Mediterranean mussel</name>
    <dbReference type="NCBI Taxonomy" id="29158"/>
    <lineage>
        <taxon>Eukaryota</taxon>
        <taxon>Metazoa</taxon>
        <taxon>Spiralia</taxon>
        <taxon>Lophotrochozoa</taxon>
        <taxon>Mollusca</taxon>
        <taxon>Bivalvia</taxon>
        <taxon>Autobranchia</taxon>
        <taxon>Pteriomorphia</taxon>
        <taxon>Mytilida</taxon>
        <taxon>Mytiloidea</taxon>
        <taxon>Mytilidae</taxon>
        <taxon>Mytilinae</taxon>
        <taxon>Mytilus</taxon>
    </lineage>
</organism>
<dbReference type="AlphaFoldDB" id="A0A8B6CH08"/>
<protein>
    <recommendedName>
        <fullName evidence="1">Transferrin receptor-like dimerisation domain-containing protein</fullName>
    </recommendedName>
</protein>
<reference evidence="2" key="1">
    <citation type="submission" date="2018-11" db="EMBL/GenBank/DDBJ databases">
        <authorList>
            <person name="Alioto T."/>
            <person name="Alioto T."/>
        </authorList>
    </citation>
    <scope>NUCLEOTIDE SEQUENCE</scope>
</reference>
<evidence type="ECO:0000259" key="1">
    <source>
        <dbReference type="Pfam" id="PF04253"/>
    </source>
</evidence>
<dbReference type="Gene3D" id="1.20.930.40">
    <property type="entry name" value="Transferrin receptor-like, dimerisation domain"/>
    <property type="match status" value="1"/>
</dbReference>
<gene>
    <name evidence="2" type="ORF">MGAL_10B056399</name>
</gene>
<dbReference type="Pfam" id="PF04253">
    <property type="entry name" value="TFR_dimer"/>
    <property type="match status" value="1"/>
</dbReference>
<proteinExistence type="predicted"/>
<dbReference type="SUPFAM" id="SSF47672">
    <property type="entry name" value="Transferrin receptor-like dimerisation domain"/>
    <property type="match status" value="1"/>
</dbReference>
<keyword evidence="3" id="KW-1185">Reference proteome</keyword>
<dbReference type="InterPro" id="IPR007365">
    <property type="entry name" value="TFR-like_dimer_dom"/>
</dbReference>
<dbReference type="InterPro" id="IPR039373">
    <property type="entry name" value="Peptidase_M28B"/>
</dbReference>
<accession>A0A8B6CH08</accession>
<dbReference type="Proteomes" id="UP000596742">
    <property type="component" value="Unassembled WGS sequence"/>
</dbReference>
<dbReference type="OrthoDB" id="5841748at2759"/>
<dbReference type="PANTHER" id="PTHR10404:SF46">
    <property type="entry name" value="VACUOLAR PROTEIN SORTING-ASSOCIATED PROTEIN 70"/>
    <property type="match status" value="1"/>
</dbReference>
<dbReference type="GO" id="GO:0004180">
    <property type="term" value="F:carboxypeptidase activity"/>
    <property type="evidence" value="ECO:0007669"/>
    <property type="project" value="TreeGrafter"/>
</dbReference>
<name>A0A8B6CH08_MYTGA</name>